<gene>
    <name evidence="1" type="ORF">GGR21_002085</name>
</gene>
<accession>A0A840CRG4</accession>
<keyword evidence="2" id="KW-1185">Reference proteome</keyword>
<proteinExistence type="predicted"/>
<dbReference type="Proteomes" id="UP000555103">
    <property type="component" value="Unassembled WGS sequence"/>
</dbReference>
<dbReference type="EMBL" id="JACIEP010000006">
    <property type="protein sequence ID" value="MBB4036184.1"/>
    <property type="molecule type" value="Genomic_DNA"/>
</dbReference>
<evidence type="ECO:0000313" key="2">
    <source>
        <dbReference type="Proteomes" id="UP000555103"/>
    </source>
</evidence>
<reference evidence="1 2" key="1">
    <citation type="submission" date="2020-08" db="EMBL/GenBank/DDBJ databases">
        <title>Genomic Encyclopedia of Type Strains, Phase IV (KMG-IV): sequencing the most valuable type-strain genomes for metagenomic binning, comparative biology and taxonomic classification.</title>
        <authorList>
            <person name="Goeker M."/>
        </authorList>
    </citation>
    <scope>NUCLEOTIDE SEQUENCE [LARGE SCALE GENOMIC DNA]</scope>
    <source>
        <strain evidence="1 2">DSM 104969</strain>
    </source>
</reference>
<sequence>MKIKYLSGLLMFIFILFTCFQVTAKGTDMLQERIYLQTDKQVYLSGELVWLKLITTDTDGKPSFLSKIAYVELLDGSESRVQIKLDINNGVGEGWIALPAILPTGYYRVVAYTRYMKNEGTGVFFNKDIAVINTFNNEEKPENSKSVTTSLSAPQLQKMNNTISLATDNAVYSRRGAAKIILDNLPDNIHTLSVSVAGKDLLPIADGKSLTEWRSSIKSVGNKIFENKYLPEYEGHIISGKLVNIETGQTEHERYVVPFMSYIGDKIHFFSGHIDDNGIVSFYTRHTNGVKEIATTLQNVSGKRYRIDIESPFSTQHGDKPKRQSLPLDSAYKEQLLDRSVGLQVLYAYMNNYLNQFEYEYPYFSSRPQNSYSLDEYTRFVTMHEVITEFVNQVRISRTQGKSYISLYREDMGFSTGNTLVLIDGVPILDHGIALKYNPLLVKQLDIYYDKYVFGGQIFDGILSFYTYNLNYPDLEMDESCQFFDYEGTQICRQFYMPDYDNESKQESRLPDFRHTLYWAPHIPTNGSRSLSVPFYTSDLQGEYTVKVEGLTTDGKVVEAMSVFKVE</sequence>
<evidence type="ECO:0000313" key="1">
    <source>
        <dbReference type="EMBL" id="MBB4036184.1"/>
    </source>
</evidence>
<protein>
    <recommendedName>
        <fullName evidence="3">MG2 domain-containing protein</fullName>
    </recommendedName>
</protein>
<dbReference type="Gene3D" id="2.60.40.1930">
    <property type="match status" value="1"/>
</dbReference>
<name>A0A840CRG4_9BACT</name>
<comment type="caution">
    <text evidence="1">The sequence shown here is derived from an EMBL/GenBank/DDBJ whole genome shotgun (WGS) entry which is preliminary data.</text>
</comment>
<dbReference type="AlphaFoldDB" id="A0A840CRG4"/>
<dbReference type="RefSeq" id="WP_183307090.1">
    <property type="nucleotide sequence ID" value="NZ_JACIEP010000006.1"/>
</dbReference>
<evidence type="ECO:0008006" key="3">
    <source>
        <dbReference type="Google" id="ProtNLM"/>
    </source>
</evidence>
<organism evidence="1 2">
    <name type="scientific">Dysgonomonas hofstadii</name>
    <dbReference type="NCBI Taxonomy" id="637886"/>
    <lineage>
        <taxon>Bacteria</taxon>
        <taxon>Pseudomonadati</taxon>
        <taxon>Bacteroidota</taxon>
        <taxon>Bacteroidia</taxon>
        <taxon>Bacteroidales</taxon>
        <taxon>Dysgonomonadaceae</taxon>
        <taxon>Dysgonomonas</taxon>
    </lineage>
</organism>